<accession>A0AAD1BGR7</accession>
<evidence type="ECO:0000313" key="1">
    <source>
        <dbReference type="EMBL" id="BAR95354.1"/>
    </source>
</evidence>
<sequence length="57" mass="6747">MVKKSRLYVIKAEKKQKKRSHCNNVSLQWLPLCALPFLLQSRVGVLLFDNRKTAERY</sequence>
<dbReference type="Proteomes" id="UP000067008">
    <property type="component" value="Chromosome 2"/>
</dbReference>
<evidence type="ECO:0000313" key="2">
    <source>
        <dbReference type="Proteomes" id="UP000067008"/>
    </source>
</evidence>
<organism evidence="1 2">
    <name type="scientific">Prevotella intermedia</name>
    <dbReference type="NCBI Taxonomy" id="28131"/>
    <lineage>
        <taxon>Bacteria</taxon>
        <taxon>Pseudomonadati</taxon>
        <taxon>Bacteroidota</taxon>
        <taxon>Bacteroidia</taxon>
        <taxon>Bacteroidales</taxon>
        <taxon>Prevotellaceae</taxon>
        <taxon>Prevotella</taxon>
    </lineage>
</organism>
<dbReference type="EMBL" id="AP014925">
    <property type="protein sequence ID" value="BAR95354.1"/>
    <property type="molecule type" value="Genomic_DNA"/>
</dbReference>
<reference evidence="1 2" key="1">
    <citation type="submission" date="2015-07" db="EMBL/GenBank/DDBJ databases">
        <title>Complete genome sequence of Prevotella intermedia strain 17-2.</title>
        <authorList>
            <person name="Nambu T."/>
        </authorList>
    </citation>
    <scope>NUCLEOTIDE SEQUENCE [LARGE SCALE GENOMIC DNA]</scope>
    <source>
        <strain evidence="1 2">17-2</strain>
    </source>
</reference>
<gene>
    <name evidence="1" type="ORF">PI172_0626</name>
</gene>
<dbReference type="AlphaFoldDB" id="A0AAD1BGR7"/>
<protein>
    <submittedName>
        <fullName evidence="1">Uncharacterized protein</fullName>
    </submittedName>
</protein>
<proteinExistence type="predicted"/>
<name>A0AAD1BGR7_PREIN</name>